<proteinExistence type="predicted"/>
<keyword evidence="3" id="KW-1185">Reference proteome</keyword>
<dbReference type="Proteomes" id="UP000294850">
    <property type="component" value="Unassembled WGS sequence"/>
</dbReference>
<dbReference type="AlphaFoldDB" id="A0A4R5DXB3"/>
<evidence type="ECO:0000313" key="2">
    <source>
        <dbReference type="EMBL" id="TDE17294.1"/>
    </source>
</evidence>
<sequence length="92" mass="10337">MKIGNILCSMVLSGSAGIIIGILLAPDKGSQTRQKIKRKAEDLLEEKIIRYNRIVCEIKTKIDAILDEVFIAVPDENIRNWADSDQKNEIIV</sequence>
<keyword evidence="1" id="KW-1133">Transmembrane helix</keyword>
<accession>A0A4R5DXB3</accession>
<dbReference type="OrthoDB" id="676025at2"/>
<dbReference type="Pfam" id="PF12732">
    <property type="entry name" value="YtxH"/>
    <property type="match status" value="1"/>
</dbReference>
<keyword evidence="1" id="KW-0472">Membrane</keyword>
<evidence type="ECO:0000313" key="3">
    <source>
        <dbReference type="Proteomes" id="UP000294850"/>
    </source>
</evidence>
<reference evidence="2 3" key="1">
    <citation type="submission" date="2019-03" db="EMBL/GenBank/DDBJ databases">
        <title>Dyadobacter AR-3-6 sp. nov., isolated from arctic soil.</title>
        <authorList>
            <person name="Chaudhary D.K."/>
        </authorList>
    </citation>
    <scope>NUCLEOTIDE SEQUENCE [LARGE SCALE GENOMIC DNA]</scope>
    <source>
        <strain evidence="2 3">AR-3-6</strain>
    </source>
</reference>
<dbReference type="EMBL" id="SMFL01000002">
    <property type="protein sequence ID" value="TDE17294.1"/>
    <property type="molecule type" value="Genomic_DNA"/>
</dbReference>
<keyword evidence="1" id="KW-0812">Transmembrane</keyword>
<dbReference type="RefSeq" id="WP_131957092.1">
    <property type="nucleotide sequence ID" value="NZ_SMFL01000002.1"/>
</dbReference>
<evidence type="ECO:0000256" key="1">
    <source>
        <dbReference type="SAM" id="Phobius"/>
    </source>
</evidence>
<gene>
    <name evidence="2" type="ORF">E0F88_05225</name>
</gene>
<feature type="transmembrane region" description="Helical" evidence="1">
    <location>
        <begin position="6"/>
        <end position="25"/>
    </location>
</feature>
<comment type="caution">
    <text evidence="2">The sequence shown here is derived from an EMBL/GenBank/DDBJ whole genome shotgun (WGS) entry which is preliminary data.</text>
</comment>
<name>A0A4R5DXB3_9BACT</name>
<dbReference type="InterPro" id="IPR024623">
    <property type="entry name" value="YtxH"/>
</dbReference>
<protein>
    <submittedName>
        <fullName evidence="2">YtxH domain-containing protein</fullName>
    </submittedName>
</protein>
<organism evidence="2 3">
    <name type="scientific">Dyadobacter psychrotolerans</name>
    <dbReference type="NCBI Taxonomy" id="2541721"/>
    <lineage>
        <taxon>Bacteria</taxon>
        <taxon>Pseudomonadati</taxon>
        <taxon>Bacteroidota</taxon>
        <taxon>Cytophagia</taxon>
        <taxon>Cytophagales</taxon>
        <taxon>Spirosomataceae</taxon>
        <taxon>Dyadobacter</taxon>
    </lineage>
</organism>